<evidence type="ECO:0000313" key="2">
    <source>
        <dbReference type="Proteomes" id="UP000567293"/>
    </source>
</evidence>
<comment type="caution">
    <text evidence="1">The sequence shown here is derived from an EMBL/GenBank/DDBJ whole genome shotgun (WGS) entry which is preliminary data.</text>
</comment>
<dbReference type="GO" id="GO:0004252">
    <property type="term" value="F:serine-type endopeptidase activity"/>
    <property type="evidence" value="ECO:0007669"/>
    <property type="project" value="InterPro"/>
</dbReference>
<protein>
    <submittedName>
        <fullName evidence="1">Trypsin-like peptidase domain-containing protein</fullName>
    </submittedName>
</protein>
<sequence>MTNGANGAIPGFGEIAELLRRSTVLIHSGGRGSGSGVIWSSNGSLVTNAHVVRSTRPTVQLWDGREFEASVYSRDALRDLAQLRINARDLPAATAADSSQLRPGELAIAIGNPMGFVGALATG</sequence>
<proteinExistence type="predicted"/>
<feature type="non-terminal residue" evidence="1">
    <location>
        <position position="123"/>
    </location>
</feature>
<keyword evidence="2" id="KW-1185">Reference proteome</keyword>
<dbReference type="EMBL" id="JACDQQ010001944">
    <property type="protein sequence ID" value="MBA0087312.1"/>
    <property type="molecule type" value="Genomic_DNA"/>
</dbReference>
<dbReference type="InterPro" id="IPR009003">
    <property type="entry name" value="Peptidase_S1_PA"/>
</dbReference>
<dbReference type="PANTHER" id="PTHR22939">
    <property type="entry name" value="SERINE PROTEASE FAMILY S1C HTRA-RELATED"/>
    <property type="match status" value="1"/>
</dbReference>
<dbReference type="PRINTS" id="PR00834">
    <property type="entry name" value="PROTEASES2C"/>
</dbReference>
<gene>
    <name evidence="1" type="ORF">HRJ53_20195</name>
</gene>
<dbReference type="Gene3D" id="2.40.10.120">
    <property type="match status" value="1"/>
</dbReference>
<dbReference type="AlphaFoldDB" id="A0A7V8NTX4"/>
<organism evidence="1 2">
    <name type="scientific">Candidatus Acidiferrum panamense</name>
    <dbReference type="NCBI Taxonomy" id="2741543"/>
    <lineage>
        <taxon>Bacteria</taxon>
        <taxon>Pseudomonadati</taxon>
        <taxon>Acidobacteriota</taxon>
        <taxon>Terriglobia</taxon>
        <taxon>Candidatus Acidiferrales</taxon>
        <taxon>Candidatus Acidiferrum</taxon>
    </lineage>
</organism>
<evidence type="ECO:0000313" key="1">
    <source>
        <dbReference type="EMBL" id="MBA0087312.1"/>
    </source>
</evidence>
<dbReference type="Pfam" id="PF13365">
    <property type="entry name" value="Trypsin_2"/>
    <property type="match status" value="1"/>
</dbReference>
<dbReference type="GO" id="GO:0006508">
    <property type="term" value="P:proteolysis"/>
    <property type="evidence" value="ECO:0007669"/>
    <property type="project" value="InterPro"/>
</dbReference>
<accession>A0A7V8NTX4</accession>
<dbReference type="Proteomes" id="UP000567293">
    <property type="component" value="Unassembled WGS sequence"/>
</dbReference>
<dbReference type="InterPro" id="IPR001940">
    <property type="entry name" value="Peptidase_S1C"/>
</dbReference>
<reference evidence="1" key="1">
    <citation type="submission" date="2020-06" db="EMBL/GenBank/DDBJ databases">
        <title>Legume-microbial interactions unlock mineral nutrients during tropical forest succession.</title>
        <authorList>
            <person name="Epihov D.Z."/>
        </authorList>
    </citation>
    <scope>NUCLEOTIDE SEQUENCE [LARGE SCALE GENOMIC DNA]</scope>
    <source>
        <strain evidence="1">Pan2503</strain>
    </source>
</reference>
<dbReference type="PANTHER" id="PTHR22939:SF129">
    <property type="entry name" value="SERINE PROTEASE HTRA2, MITOCHONDRIAL"/>
    <property type="match status" value="1"/>
</dbReference>
<dbReference type="SUPFAM" id="SSF50494">
    <property type="entry name" value="Trypsin-like serine proteases"/>
    <property type="match status" value="1"/>
</dbReference>
<name>A0A7V8NTX4_9BACT</name>